<feature type="compositionally biased region" description="Polar residues" evidence="5">
    <location>
        <begin position="702"/>
        <end position="712"/>
    </location>
</feature>
<feature type="domain" description="C2 tensin-type" evidence="6">
    <location>
        <begin position="200"/>
        <end position="340"/>
    </location>
</feature>
<dbReference type="InterPro" id="IPR029021">
    <property type="entry name" value="Prot-tyrosine_phosphatase-like"/>
</dbReference>
<keyword evidence="2" id="KW-0904">Protein phosphatase</keyword>
<evidence type="ECO:0000256" key="2">
    <source>
        <dbReference type="ARBA" id="ARBA00022912"/>
    </source>
</evidence>
<dbReference type="Gene3D" id="1.20.58.2220">
    <property type="entry name" value="Formin, FH2 domain"/>
    <property type="match status" value="1"/>
</dbReference>
<feature type="coiled-coil region" evidence="4">
    <location>
        <begin position="983"/>
        <end position="1010"/>
    </location>
</feature>
<dbReference type="EMBL" id="GL377566">
    <property type="protein sequence ID" value="EFJ36895.1"/>
    <property type="molecule type" value="Genomic_DNA"/>
</dbReference>
<accession>D8QS90</accession>
<dbReference type="STRING" id="88036.D8QS90"/>
<evidence type="ECO:0000313" key="8">
    <source>
        <dbReference type="EMBL" id="EFJ36895.1"/>
    </source>
</evidence>
<dbReference type="GO" id="GO:0004721">
    <property type="term" value="F:phosphoprotein phosphatase activity"/>
    <property type="evidence" value="ECO:0007669"/>
    <property type="project" value="UniProtKB-KW"/>
</dbReference>
<proteinExistence type="inferred from homology"/>
<dbReference type="FunCoup" id="D8QS90">
    <property type="interactions" value="359"/>
</dbReference>
<dbReference type="SMART" id="SM00498">
    <property type="entry name" value="FH2"/>
    <property type="match status" value="1"/>
</dbReference>
<dbReference type="KEGG" id="smo:SELMODRAFT_77222"/>
<dbReference type="SMART" id="SM01326">
    <property type="entry name" value="PTEN_C2"/>
    <property type="match status" value="1"/>
</dbReference>
<feature type="compositionally biased region" description="Pro residues" evidence="5">
    <location>
        <begin position="536"/>
        <end position="618"/>
    </location>
</feature>
<dbReference type="SUPFAM" id="SSF49562">
    <property type="entry name" value="C2 domain (Calcium/lipid-binding domain, CaLB)"/>
    <property type="match status" value="1"/>
</dbReference>
<reference evidence="8 9" key="1">
    <citation type="journal article" date="2011" name="Science">
        <title>The Selaginella genome identifies genetic changes associated with the evolution of vascular plants.</title>
        <authorList>
            <person name="Banks J.A."/>
            <person name="Nishiyama T."/>
            <person name="Hasebe M."/>
            <person name="Bowman J.L."/>
            <person name="Gribskov M."/>
            <person name="dePamphilis C."/>
            <person name="Albert V.A."/>
            <person name="Aono N."/>
            <person name="Aoyama T."/>
            <person name="Ambrose B.A."/>
            <person name="Ashton N.W."/>
            <person name="Axtell M.J."/>
            <person name="Barker E."/>
            <person name="Barker M.S."/>
            <person name="Bennetzen J.L."/>
            <person name="Bonawitz N.D."/>
            <person name="Chapple C."/>
            <person name="Cheng C."/>
            <person name="Correa L.G."/>
            <person name="Dacre M."/>
            <person name="DeBarry J."/>
            <person name="Dreyer I."/>
            <person name="Elias M."/>
            <person name="Engstrom E.M."/>
            <person name="Estelle M."/>
            <person name="Feng L."/>
            <person name="Finet C."/>
            <person name="Floyd S.K."/>
            <person name="Frommer W.B."/>
            <person name="Fujita T."/>
            <person name="Gramzow L."/>
            <person name="Gutensohn M."/>
            <person name="Harholt J."/>
            <person name="Hattori M."/>
            <person name="Heyl A."/>
            <person name="Hirai T."/>
            <person name="Hiwatashi Y."/>
            <person name="Ishikawa M."/>
            <person name="Iwata M."/>
            <person name="Karol K.G."/>
            <person name="Koehler B."/>
            <person name="Kolukisaoglu U."/>
            <person name="Kubo M."/>
            <person name="Kurata T."/>
            <person name="Lalonde S."/>
            <person name="Li K."/>
            <person name="Li Y."/>
            <person name="Litt A."/>
            <person name="Lyons E."/>
            <person name="Manning G."/>
            <person name="Maruyama T."/>
            <person name="Michael T.P."/>
            <person name="Mikami K."/>
            <person name="Miyazaki S."/>
            <person name="Morinaga S."/>
            <person name="Murata T."/>
            <person name="Mueller-Roeber B."/>
            <person name="Nelson D.R."/>
            <person name="Obara M."/>
            <person name="Oguri Y."/>
            <person name="Olmstead R.G."/>
            <person name="Onodera N."/>
            <person name="Petersen B.L."/>
            <person name="Pils B."/>
            <person name="Prigge M."/>
            <person name="Rensing S.A."/>
            <person name="Riano-Pachon D.M."/>
            <person name="Roberts A.W."/>
            <person name="Sato Y."/>
            <person name="Scheller H.V."/>
            <person name="Schulz B."/>
            <person name="Schulz C."/>
            <person name="Shakirov E.V."/>
            <person name="Shibagaki N."/>
            <person name="Shinohara N."/>
            <person name="Shippen D.E."/>
            <person name="Soerensen I."/>
            <person name="Sotooka R."/>
            <person name="Sugimoto N."/>
            <person name="Sugita M."/>
            <person name="Sumikawa N."/>
            <person name="Tanurdzic M."/>
            <person name="Theissen G."/>
            <person name="Ulvskov P."/>
            <person name="Wakazuki S."/>
            <person name="Weng J.K."/>
            <person name="Willats W.W."/>
            <person name="Wipf D."/>
            <person name="Wolf P.G."/>
            <person name="Yang L."/>
            <person name="Zimmer A.D."/>
            <person name="Zhu Q."/>
            <person name="Mitros T."/>
            <person name="Hellsten U."/>
            <person name="Loque D."/>
            <person name="Otillar R."/>
            <person name="Salamov A."/>
            <person name="Schmutz J."/>
            <person name="Shapiro H."/>
            <person name="Lindquist E."/>
            <person name="Lucas S."/>
            <person name="Rokhsar D."/>
            <person name="Grigoriev I.V."/>
        </authorList>
    </citation>
    <scope>NUCLEOTIDE SEQUENCE [LARGE SCALE GENOMIC DNA]</scope>
</reference>
<evidence type="ECO:0000256" key="4">
    <source>
        <dbReference type="SAM" id="Coils"/>
    </source>
</evidence>
<dbReference type="PANTHER" id="PTHR45733">
    <property type="entry name" value="FORMIN-J"/>
    <property type="match status" value="1"/>
</dbReference>
<keyword evidence="4" id="KW-0175">Coiled coil</keyword>
<feature type="region of interest" description="Disordered" evidence="5">
    <location>
        <begin position="426"/>
        <end position="719"/>
    </location>
</feature>
<sequence>MSLFRRFFYRRPPDGLLEISERVFVFDSCFSTDVFEEETYKLYLRQIAMQIHEQFPDSSFLVFNFREGERKSQLTEMLSQYEMTVMDYPRQYEGCPILPMEMIHHFLRSSDSWLSLEGQQNIVLMHCERGGWPLLAFILASFLIYRKMYTGEFKTLDMLHREAPKGLMQLLTPLNPMPSQLRYLQYVARRNNSPEWPPPDRSLSLDCLILRVVPTFDAEGGCRPLVRIYGRDPRSKAGNRTTRMLFALGKKNKSVRHYRQTDCDVVKIDVQCAVQGDVVLECIHLDLESDREEMMFRVMFNTAFIRSNILMLNRDDIDILWNGKERFSKDFRAEVLFGETDGFSSPVAPVPSLIEDNSGLPMEAFAKVQELFSSGDWLDGGGDAALKFLQQLTTVGNDRRLTMDRAALTTADNEWTIIPSTTTTSAAATLPLTDDDHNGTSPTSSSNSSFAPGTPSPPPPPPLPSPPRLAISRSPPPAPPPPVSVTGRPPPPPPPPPPFKLPSSTAGATAKPPPPPPPPPPFPRGNLGAPPGNSAAPPPPPPPPLPRWNSAAPPPPPPPLPRGNSAAPPPPPPPPPPLPRGDSAAPPPPPPPPPLPRGNAAPPPPRPVPTAPPPPPLPQAARPLASSSSPPPPPPPPPLPGMRGTPPPPPPPLKGPPPPPPPPLGTKSPLPGAPPPPPPALGRGRGSSPLTPSPPGGRGRGQNTLESATPKKTSLKPYHWVKVTRAMQGSLWAEQKQSRQPEFDMNELENLFSNAVPNAAVGGERAGGRRASLVPKQEKVLLIDLRRSYNCEIMLTKVKMPLPEVVKAILALDGTVLDVDQVDNLIKFCPTKEEMETLKNYTGDKECLGKCEQYFLEMMKVPRVESKLRVFSFKLQFTSQVLDLRENLVVVNEASAEVKESAKLKRVMQTVLSLGNALNQGTARGAAIGFRLDSLLKLTETRARNSKTTLLHYLCKIVSEKMPEILDFDKELLHLEAATKIQLKALAEEMQAVSKGLEKVEQELTASENDGAVSDGFRKSLKSFLDTAEADVRTLASLYSEVGRNADSLARYFNEDPARCPFEQAVSIIFNFIVMFKRALEENSKQAEMDRKKAEKEEKDKILPLRMELDGLLSPRRSRAA</sequence>
<dbReference type="Gene3D" id="3.90.190.10">
    <property type="entry name" value="Protein tyrosine phosphatase superfamily"/>
    <property type="match status" value="1"/>
</dbReference>
<dbReference type="PROSITE" id="PS51182">
    <property type="entry name" value="C2_TENSIN"/>
    <property type="match status" value="1"/>
</dbReference>
<dbReference type="Gramene" id="EFJ36895">
    <property type="protein sequence ID" value="EFJ36895"/>
    <property type="gene ID" value="SELMODRAFT_77222"/>
</dbReference>
<evidence type="ECO:0000313" key="9">
    <source>
        <dbReference type="Proteomes" id="UP000001514"/>
    </source>
</evidence>
<feature type="compositionally biased region" description="Pro residues" evidence="5">
    <location>
        <begin position="629"/>
        <end position="664"/>
    </location>
</feature>
<comment type="similarity">
    <text evidence="1">Belongs to the formin-like family. Class-II subfamily.</text>
</comment>
<dbReference type="Pfam" id="PF10409">
    <property type="entry name" value="PTEN_C2"/>
    <property type="match status" value="1"/>
</dbReference>
<dbReference type="InterPro" id="IPR042201">
    <property type="entry name" value="FH2_Formin_sf"/>
</dbReference>
<dbReference type="SUPFAM" id="SSF52799">
    <property type="entry name" value="(Phosphotyrosine protein) phosphatases II"/>
    <property type="match status" value="1"/>
</dbReference>
<keyword evidence="2" id="KW-0378">Hydrolase</keyword>
<name>D8QS90_SELML</name>
<dbReference type="InterPro" id="IPR015425">
    <property type="entry name" value="FH2_Formin"/>
</dbReference>
<dbReference type="InterPro" id="IPR035892">
    <property type="entry name" value="C2_domain_sf"/>
</dbReference>
<feature type="compositionally biased region" description="Pro residues" evidence="5">
    <location>
        <begin position="474"/>
        <end position="500"/>
    </location>
</feature>
<feature type="domain" description="FH2" evidence="7">
    <location>
        <begin position="705"/>
        <end position="1102"/>
    </location>
</feature>
<dbReference type="OMA" id="DQYPRNF"/>
<dbReference type="AlphaFoldDB" id="D8QS90"/>
<dbReference type="InterPro" id="IPR051144">
    <property type="entry name" value="Formin_homology_domain"/>
</dbReference>
<dbReference type="Pfam" id="PF02181">
    <property type="entry name" value="FH2"/>
    <property type="match status" value="1"/>
</dbReference>
<dbReference type="Gene3D" id="2.60.40.1110">
    <property type="match status" value="1"/>
</dbReference>
<keyword evidence="9" id="KW-1185">Reference proteome</keyword>
<dbReference type="eggNOG" id="ENOG502QQEE">
    <property type="taxonomic scope" value="Eukaryota"/>
</dbReference>
<feature type="compositionally biased region" description="Pro residues" evidence="5">
    <location>
        <begin position="511"/>
        <end position="523"/>
    </location>
</feature>
<feature type="compositionally biased region" description="Low complexity" evidence="5">
    <location>
        <begin position="525"/>
        <end position="535"/>
    </location>
</feature>
<dbReference type="OrthoDB" id="1668162at2759"/>
<protein>
    <recommendedName>
        <fullName evidence="3">Formin-like protein</fullName>
    </recommendedName>
</protein>
<organism evidence="9">
    <name type="scientific">Selaginella moellendorffii</name>
    <name type="common">Spikemoss</name>
    <dbReference type="NCBI Taxonomy" id="88036"/>
    <lineage>
        <taxon>Eukaryota</taxon>
        <taxon>Viridiplantae</taxon>
        <taxon>Streptophyta</taxon>
        <taxon>Embryophyta</taxon>
        <taxon>Tracheophyta</taxon>
        <taxon>Lycopodiopsida</taxon>
        <taxon>Selaginellales</taxon>
        <taxon>Selaginellaceae</taxon>
        <taxon>Selaginella</taxon>
    </lineage>
</organism>
<evidence type="ECO:0000256" key="5">
    <source>
        <dbReference type="SAM" id="MobiDB-lite"/>
    </source>
</evidence>
<evidence type="ECO:0000259" key="7">
    <source>
        <dbReference type="PROSITE" id="PS51444"/>
    </source>
</evidence>
<dbReference type="PANTHER" id="PTHR45733:SF8">
    <property type="entry name" value="FORMIN-J"/>
    <property type="match status" value="1"/>
</dbReference>
<gene>
    <name evidence="8" type="ORF">SELMODRAFT_77222</name>
</gene>
<evidence type="ECO:0000259" key="6">
    <source>
        <dbReference type="PROSITE" id="PS51182"/>
    </source>
</evidence>
<dbReference type="Proteomes" id="UP000001514">
    <property type="component" value="Unassembled WGS sequence"/>
</dbReference>
<evidence type="ECO:0000256" key="1">
    <source>
        <dbReference type="ARBA" id="ARBA00006468"/>
    </source>
</evidence>
<feature type="compositionally biased region" description="Low complexity" evidence="5">
    <location>
        <begin position="440"/>
        <end position="453"/>
    </location>
</feature>
<dbReference type="InParanoid" id="D8QS90"/>
<feature type="compositionally biased region" description="Pro residues" evidence="5">
    <location>
        <begin position="671"/>
        <end position="680"/>
    </location>
</feature>
<dbReference type="PROSITE" id="PS51444">
    <property type="entry name" value="FH2"/>
    <property type="match status" value="1"/>
</dbReference>
<feature type="compositionally biased region" description="Pro residues" evidence="5">
    <location>
        <begin position="454"/>
        <end position="467"/>
    </location>
</feature>
<dbReference type="SUPFAM" id="SSF101447">
    <property type="entry name" value="Formin homology 2 domain (FH2 domain)"/>
    <property type="match status" value="1"/>
</dbReference>
<dbReference type="InterPro" id="IPR014020">
    <property type="entry name" value="Tensin_C2-dom"/>
</dbReference>
<evidence type="ECO:0000256" key="3">
    <source>
        <dbReference type="RuleBase" id="RU361260"/>
    </source>
</evidence>
<dbReference type="HOGENOM" id="CLU_002558_0_1_1"/>
<feature type="compositionally biased region" description="Low complexity" evidence="5">
    <location>
        <begin position="619"/>
        <end position="628"/>
    </location>
</feature>